<dbReference type="Pfam" id="PF13229">
    <property type="entry name" value="Beta_helix"/>
    <property type="match status" value="1"/>
</dbReference>
<dbReference type="InterPro" id="IPR057275">
    <property type="entry name" value="Beta-barrel_GLAA-B_I"/>
</dbReference>
<comment type="caution">
    <text evidence="10">The sequence shown here is derived from an EMBL/GenBank/DDBJ whole genome shotgun (WGS) entry which is preliminary data.</text>
</comment>
<sequence>MPIHELNTGSTPTVIRVTDYGAVPDSGQDAVVAVRKAIDAVKAVDGAAVLEFPEGRYDFFPQYAAPIPYYISNTTTEEENPDITKTIGLLFKGIRHLTVEGHGSLFLFHGKMTMIVLDDCDHIALNNFSTDFERPTMSEITVEAVGSQHLDVRTHADSWYEFKAGALSWIGEGWRYTDGPAQEYDPETNTTYRVPNPITEAIRIEELEPCKLRLHYDRLPATKVGRVFQMRDGIRDQVGIFIHQSTNIKGTSLNIHYMHGLGIVGQFSENLLFNHLRLAPRLEAGRTCAAFADFMHLSSVRGIVSIENSHFEGAHDDAVNVHGTHLRIVDQPAPHQIIVRYMHGQTYGFDGFFSGDTIDFVRAASLTVYASCTVKKAERITLRDMLLTLEQSIPEEIETGDVVENASWTPEVDIRNNRFLRIPTRGILVTTRKKVVIEDNQFEGMGMSGVLIGDDAQSWYESGMVTDVTIRRNRFVNCGTPVIHIAPENEDMHEGSPVHRHIRVVDNKFHLNGYPLVHAKSTQGLQVLNNDVVGSTFNAHSDAASLINLEACSEVVIDNNTFTQLGPCNHVQIKHMKPDSVVISSEQGLKIHYE</sequence>
<keyword evidence="5" id="KW-0378">Hydrolase</keyword>
<dbReference type="SMART" id="SM00710">
    <property type="entry name" value="PbH1"/>
    <property type="match status" value="6"/>
</dbReference>
<protein>
    <submittedName>
        <fullName evidence="10">Alpha-galactosidase</fullName>
    </submittedName>
</protein>
<dbReference type="InterPro" id="IPR039448">
    <property type="entry name" value="Beta_helix"/>
</dbReference>
<evidence type="ECO:0000259" key="7">
    <source>
        <dbReference type="Pfam" id="PF13229"/>
    </source>
</evidence>
<feature type="domain" description="GLAA-B beta-barrel" evidence="8">
    <location>
        <begin position="138"/>
        <end position="227"/>
    </location>
</feature>
<evidence type="ECO:0000256" key="5">
    <source>
        <dbReference type="ARBA" id="ARBA00022801"/>
    </source>
</evidence>
<organism evidence="10 11">
    <name type="scientific">Paenibacillus ferrarius</name>
    <dbReference type="NCBI Taxonomy" id="1469647"/>
    <lineage>
        <taxon>Bacteria</taxon>
        <taxon>Bacillati</taxon>
        <taxon>Bacillota</taxon>
        <taxon>Bacilli</taxon>
        <taxon>Bacillales</taxon>
        <taxon>Paenibacillaceae</taxon>
        <taxon>Paenibacillus</taxon>
    </lineage>
</organism>
<comment type="catalytic activity">
    <reaction evidence="2">
        <text>Hydrolysis of terminal, non-reducing branched (1-&gt;3)-alpha-D-galactosidic residues, producing free D-galactose.</text>
        <dbReference type="EC" id="3.2.1.n1"/>
    </reaction>
</comment>
<dbReference type="EMBL" id="MBTG01000073">
    <property type="protein sequence ID" value="OPH46651.1"/>
    <property type="molecule type" value="Genomic_DNA"/>
</dbReference>
<dbReference type="InterPro" id="IPR006626">
    <property type="entry name" value="PbH1"/>
</dbReference>
<dbReference type="GO" id="GO:0004557">
    <property type="term" value="F:alpha-galactosidase activity"/>
    <property type="evidence" value="ECO:0007669"/>
    <property type="project" value="UniProtKB-EC"/>
</dbReference>
<proteinExistence type="predicted"/>
<dbReference type="InterPro" id="IPR056441">
    <property type="entry name" value="Beta-barrel_GLAA-B_II"/>
</dbReference>
<evidence type="ECO:0000256" key="1">
    <source>
        <dbReference type="ARBA" id="ARBA00001255"/>
    </source>
</evidence>
<dbReference type="AlphaFoldDB" id="A0A1V4H658"/>
<keyword evidence="6" id="KW-0326">Glycosidase</keyword>
<dbReference type="Proteomes" id="UP000190626">
    <property type="component" value="Unassembled WGS sequence"/>
</dbReference>
<evidence type="ECO:0000256" key="6">
    <source>
        <dbReference type="ARBA" id="ARBA00023295"/>
    </source>
</evidence>
<evidence type="ECO:0000259" key="9">
    <source>
        <dbReference type="Pfam" id="PF23764"/>
    </source>
</evidence>
<gene>
    <name evidence="10" type="ORF">BC351_14285</name>
</gene>
<keyword evidence="11" id="KW-1185">Reference proteome</keyword>
<name>A0A1V4H658_9BACL</name>
<evidence type="ECO:0000313" key="10">
    <source>
        <dbReference type="EMBL" id="OPH46651.1"/>
    </source>
</evidence>
<evidence type="ECO:0000256" key="2">
    <source>
        <dbReference type="ARBA" id="ARBA00001271"/>
    </source>
</evidence>
<dbReference type="STRING" id="1469647.BC351_14285"/>
<dbReference type="Pfam" id="PF23764">
    <property type="entry name" value="Beta-barrel_GLAA-B_II"/>
    <property type="match status" value="1"/>
</dbReference>
<dbReference type="InterPro" id="IPR011050">
    <property type="entry name" value="Pectin_lyase_fold/virulence"/>
</dbReference>
<evidence type="ECO:0000313" key="11">
    <source>
        <dbReference type="Proteomes" id="UP000190626"/>
    </source>
</evidence>
<comment type="catalytic activity">
    <reaction evidence="1">
        <text>Hydrolysis of terminal, non-reducing alpha-D-galactose residues in alpha-D-galactosides, including galactose oligosaccharides, galactomannans and galactolipids.</text>
        <dbReference type="EC" id="3.2.1.22"/>
    </reaction>
</comment>
<evidence type="ECO:0000256" key="4">
    <source>
        <dbReference type="ARBA" id="ARBA00022737"/>
    </source>
</evidence>
<keyword evidence="3" id="KW-0732">Signal</keyword>
<feature type="domain" description="GLAA-B beta-barrel" evidence="9">
    <location>
        <begin position="336"/>
        <end position="403"/>
    </location>
</feature>
<dbReference type="OrthoDB" id="9807299at2"/>
<feature type="domain" description="Right handed beta helix" evidence="7">
    <location>
        <begin position="404"/>
        <end position="564"/>
    </location>
</feature>
<reference evidence="11" key="1">
    <citation type="submission" date="2016-07" db="EMBL/GenBank/DDBJ databases">
        <authorList>
            <person name="Florea S."/>
            <person name="Webb J.S."/>
            <person name="Jaromczyk J."/>
            <person name="Schardl C.L."/>
        </authorList>
    </citation>
    <scope>NUCLEOTIDE SEQUENCE [LARGE SCALE GENOMIC DNA]</scope>
    <source>
        <strain evidence="11">CY1</strain>
    </source>
</reference>
<evidence type="ECO:0000256" key="3">
    <source>
        <dbReference type="ARBA" id="ARBA00022729"/>
    </source>
</evidence>
<dbReference type="SUPFAM" id="SSF51126">
    <property type="entry name" value="Pectin lyase-like"/>
    <property type="match status" value="1"/>
</dbReference>
<dbReference type="Gene3D" id="2.160.20.10">
    <property type="entry name" value="Single-stranded right-handed beta-helix, Pectin lyase-like"/>
    <property type="match status" value="2"/>
</dbReference>
<dbReference type="Pfam" id="PF23763">
    <property type="entry name" value="Beta-barrel_GLAA-B_I"/>
    <property type="match status" value="1"/>
</dbReference>
<dbReference type="InterPro" id="IPR012334">
    <property type="entry name" value="Pectin_lyas_fold"/>
</dbReference>
<dbReference type="RefSeq" id="WP_079421420.1">
    <property type="nucleotide sequence ID" value="NZ_MBTG01000073.1"/>
</dbReference>
<keyword evidence="4" id="KW-0677">Repeat</keyword>
<accession>A0A1V4H658</accession>
<evidence type="ECO:0000259" key="8">
    <source>
        <dbReference type="Pfam" id="PF23763"/>
    </source>
</evidence>